<dbReference type="AlphaFoldDB" id="A0AAV1JGK0"/>
<dbReference type="EMBL" id="CAVLEF010000010">
    <property type="protein sequence ID" value="CAK1548657.1"/>
    <property type="molecule type" value="Genomic_DNA"/>
</dbReference>
<dbReference type="Proteomes" id="UP001497472">
    <property type="component" value="Unassembled WGS sequence"/>
</dbReference>
<protein>
    <submittedName>
        <fullName evidence="1">Uncharacterized protein</fullName>
    </submittedName>
</protein>
<gene>
    <name evidence="1" type="ORF">LNINA_LOCUS8022</name>
</gene>
<accession>A0AAV1JGK0</accession>
<evidence type="ECO:0000313" key="2">
    <source>
        <dbReference type="Proteomes" id="UP001497472"/>
    </source>
</evidence>
<organism evidence="1 2">
    <name type="scientific">Leptosia nina</name>
    <dbReference type="NCBI Taxonomy" id="320188"/>
    <lineage>
        <taxon>Eukaryota</taxon>
        <taxon>Metazoa</taxon>
        <taxon>Ecdysozoa</taxon>
        <taxon>Arthropoda</taxon>
        <taxon>Hexapoda</taxon>
        <taxon>Insecta</taxon>
        <taxon>Pterygota</taxon>
        <taxon>Neoptera</taxon>
        <taxon>Endopterygota</taxon>
        <taxon>Lepidoptera</taxon>
        <taxon>Glossata</taxon>
        <taxon>Ditrysia</taxon>
        <taxon>Papilionoidea</taxon>
        <taxon>Pieridae</taxon>
        <taxon>Pierinae</taxon>
        <taxon>Leptosia</taxon>
    </lineage>
</organism>
<sequence>MRPNKIRRLEGSKARVTGHGCGTGVVDVAMAFLFYDGGAPRCGRGANFDKSIGRPLPQWPVGRGADTADLLSLSYSYLLEVNKTGSEDRKYWT</sequence>
<proteinExistence type="predicted"/>
<name>A0AAV1JGK0_9NEOP</name>
<comment type="caution">
    <text evidence="1">The sequence shown here is derived from an EMBL/GenBank/DDBJ whole genome shotgun (WGS) entry which is preliminary data.</text>
</comment>
<reference evidence="1 2" key="1">
    <citation type="submission" date="2023-11" db="EMBL/GenBank/DDBJ databases">
        <authorList>
            <person name="Okamura Y."/>
        </authorList>
    </citation>
    <scope>NUCLEOTIDE SEQUENCE [LARGE SCALE GENOMIC DNA]</scope>
</reference>
<evidence type="ECO:0000313" key="1">
    <source>
        <dbReference type="EMBL" id="CAK1548657.1"/>
    </source>
</evidence>
<keyword evidence="2" id="KW-1185">Reference proteome</keyword>